<feature type="site" description="Important for catalytic activity, responsible for pKa modulation of the active site Glu and correct orientation of both the proton donor and substrate" evidence="5">
    <location>
        <position position="166"/>
    </location>
</feature>
<keyword evidence="7" id="KW-0732">Signal</keyword>
<dbReference type="OrthoDB" id="3879658at2759"/>
<evidence type="ECO:0000256" key="1">
    <source>
        <dbReference type="ARBA" id="ARBA00009865"/>
    </source>
</evidence>
<organism evidence="8 9">
    <name type="scientific">Rhizodiscina lignyota</name>
    <dbReference type="NCBI Taxonomy" id="1504668"/>
    <lineage>
        <taxon>Eukaryota</taxon>
        <taxon>Fungi</taxon>
        <taxon>Dikarya</taxon>
        <taxon>Ascomycota</taxon>
        <taxon>Pezizomycotina</taxon>
        <taxon>Dothideomycetes</taxon>
        <taxon>Pleosporomycetidae</taxon>
        <taxon>Aulographales</taxon>
        <taxon>Rhizodiscinaceae</taxon>
        <taxon>Rhizodiscina</taxon>
    </lineage>
</organism>
<keyword evidence="3 6" id="KW-0326">Glycosidase</keyword>
<dbReference type="PANTHER" id="PTHR42812:SF5">
    <property type="entry name" value="ENDO-ARABINASE"/>
    <property type="match status" value="1"/>
</dbReference>
<keyword evidence="2 6" id="KW-0378">Hydrolase</keyword>
<reference evidence="8" key="1">
    <citation type="journal article" date="2020" name="Stud. Mycol.">
        <title>101 Dothideomycetes genomes: a test case for predicting lifestyles and emergence of pathogens.</title>
        <authorList>
            <person name="Haridas S."/>
            <person name="Albert R."/>
            <person name="Binder M."/>
            <person name="Bloem J."/>
            <person name="Labutti K."/>
            <person name="Salamov A."/>
            <person name="Andreopoulos B."/>
            <person name="Baker S."/>
            <person name="Barry K."/>
            <person name="Bills G."/>
            <person name="Bluhm B."/>
            <person name="Cannon C."/>
            <person name="Castanera R."/>
            <person name="Culley D."/>
            <person name="Daum C."/>
            <person name="Ezra D."/>
            <person name="Gonzalez J."/>
            <person name="Henrissat B."/>
            <person name="Kuo A."/>
            <person name="Liang C."/>
            <person name="Lipzen A."/>
            <person name="Lutzoni F."/>
            <person name="Magnuson J."/>
            <person name="Mondo S."/>
            <person name="Nolan M."/>
            <person name="Ohm R."/>
            <person name="Pangilinan J."/>
            <person name="Park H.-J."/>
            <person name="Ramirez L."/>
            <person name="Alfaro M."/>
            <person name="Sun H."/>
            <person name="Tritt A."/>
            <person name="Yoshinaga Y."/>
            <person name="Zwiers L.-H."/>
            <person name="Turgeon B."/>
            <person name="Goodwin S."/>
            <person name="Spatafora J."/>
            <person name="Crous P."/>
            <person name="Grigoriev I."/>
        </authorList>
    </citation>
    <scope>NUCLEOTIDE SEQUENCE</scope>
    <source>
        <strain evidence="8">CBS 133067</strain>
    </source>
</reference>
<feature type="chain" id="PRO_5040313385" evidence="7">
    <location>
        <begin position="21"/>
        <end position="339"/>
    </location>
</feature>
<dbReference type="Pfam" id="PF04616">
    <property type="entry name" value="Glyco_hydro_43"/>
    <property type="match status" value="1"/>
</dbReference>
<comment type="similarity">
    <text evidence="1 6">Belongs to the glycosyl hydrolase 43 family.</text>
</comment>
<dbReference type="GO" id="GO:0005975">
    <property type="term" value="P:carbohydrate metabolic process"/>
    <property type="evidence" value="ECO:0007669"/>
    <property type="project" value="InterPro"/>
</dbReference>
<dbReference type="InterPro" id="IPR006710">
    <property type="entry name" value="Glyco_hydro_43"/>
</dbReference>
<evidence type="ECO:0000256" key="4">
    <source>
        <dbReference type="PIRSR" id="PIRSR606710-1"/>
    </source>
</evidence>
<evidence type="ECO:0000256" key="6">
    <source>
        <dbReference type="RuleBase" id="RU361187"/>
    </source>
</evidence>
<protein>
    <submittedName>
        <fullName evidence="8">Arabinanase/levansucrase/invertase</fullName>
    </submittedName>
</protein>
<evidence type="ECO:0000313" key="8">
    <source>
        <dbReference type="EMBL" id="KAF2097516.1"/>
    </source>
</evidence>
<comment type="caution">
    <text evidence="8">The sequence shown here is derived from an EMBL/GenBank/DDBJ whole genome shotgun (WGS) entry which is preliminary data.</text>
</comment>
<evidence type="ECO:0000313" key="9">
    <source>
        <dbReference type="Proteomes" id="UP000799772"/>
    </source>
</evidence>
<dbReference type="CDD" id="cd08999">
    <property type="entry name" value="GH43_ABN-like"/>
    <property type="match status" value="1"/>
</dbReference>
<name>A0A9P4IG19_9PEZI</name>
<dbReference type="EMBL" id="ML978128">
    <property type="protein sequence ID" value="KAF2097516.1"/>
    <property type="molecule type" value="Genomic_DNA"/>
</dbReference>
<keyword evidence="9" id="KW-1185">Reference proteome</keyword>
<proteinExistence type="inferred from homology"/>
<accession>A0A9P4IG19</accession>
<dbReference type="InterPro" id="IPR051795">
    <property type="entry name" value="Glycosyl_Hydrlase_43"/>
</dbReference>
<dbReference type="SUPFAM" id="SSF75005">
    <property type="entry name" value="Arabinanase/levansucrase/invertase"/>
    <property type="match status" value="1"/>
</dbReference>
<dbReference type="Proteomes" id="UP000799772">
    <property type="component" value="Unassembled WGS sequence"/>
</dbReference>
<dbReference type="InterPro" id="IPR023296">
    <property type="entry name" value="Glyco_hydro_beta-prop_sf"/>
</dbReference>
<evidence type="ECO:0000256" key="3">
    <source>
        <dbReference type="ARBA" id="ARBA00023295"/>
    </source>
</evidence>
<feature type="active site" description="Proton donor" evidence="4">
    <location>
        <position position="237"/>
    </location>
</feature>
<sequence>MRSIFSLPTALAALIGLASALPMKRDAAAPGISANPVFQTNFPDPSILQDGKSWFAFATSGNGVHIQMAKSSDFSKWSVQDGYDALPKLPPWVHTPDPQVWAPDVFKRDDGQYLMYYTALHTPQKGQINRTLHCVGHALSSKPEGPYSPISDEPLACPLEQGGAIDPSGFKDEDGTRYLLWKVDGNSIGNGGSCGNTNTPIIPTPIMLQKVAADGFTLMGSATQILDRSTADGPLVEAPSLAKVGGTYYLFFSSNCWNSPDYDINFATASSITGPYTKTGPLLSTGDNTLASPGGADVTGDGTQLVFHANSQVADGRTMYAVDLGKVTGGNFGLKYANE</sequence>
<dbReference type="GO" id="GO:0004553">
    <property type="term" value="F:hydrolase activity, hydrolyzing O-glycosyl compounds"/>
    <property type="evidence" value="ECO:0007669"/>
    <property type="project" value="InterPro"/>
</dbReference>
<dbReference type="PANTHER" id="PTHR42812">
    <property type="entry name" value="BETA-XYLOSIDASE"/>
    <property type="match status" value="1"/>
</dbReference>
<dbReference type="AlphaFoldDB" id="A0A9P4IG19"/>
<evidence type="ECO:0000256" key="2">
    <source>
        <dbReference type="ARBA" id="ARBA00022801"/>
    </source>
</evidence>
<dbReference type="Gene3D" id="2.115.10.20">
    <property type="entry name" value="Glycosyl hydrolase domain, family 43"/>
    <property type="match status" value="1"/>
</dbReference>
<gene>
    <name evidence="8" type="ORF">NA57DRAFT_77773</name>
</gene>
<evidence type="ECO:0000256" key="5">
    <source>
        <dbReference type="PIRSR" id="PIRSR606710-2"/>
    </source>
</evidence>
<evidence type="ECO:0000256" key="7">
    <source>
        <dbReference type="SAM" id="SignalP"/>
    </source>
</evidence>
<feature type="signal peptide" evidence="7">
    <location>
        <begin position="1"/>
        <end position="20"/>
    </location>
</feature>
<feature type="active site" description="Proton acceptor" evidence="4">
    <location>
        <position position="44"/>
    </location>
</feature>